<dbReference type="PANTHER" id="PTHR31190">
    <property type="entry name" value="DNA-BINDING DOMAIN"/>
    <property type="match status" value="1"/>
</dbReference>
<dbReference type="PROSITE" id="PS51032">
    <property type="entry name" value="AP2_ERF"/>
    <property type="match status" value="1"/>
</dbReference>
<evidence type="ECO:0000256" key="2">
    <source>
        <dbReference type="ARBA" id="ARBA00022821"/>
    </source>
</evidence>
<comment type="subcellular location">
    <subcellularLocation>
        <location evidence="1">Nucleus</location>
    </subcellularLocation>
</comment>
<dbReference type="EMBL" id="PKPP01000966">
    <property type="protein sequence ID" value="PWA86923.1"/>
    <property type="molecule type" value="Genomic_DNA"/>
</dbReference>
<organism evidence="9 10">
    <name type="scientific">Artemisia annua</name>
    <name type="common">Sweet wormwood</name>
    <dbReference type="NCBI Taxonomy" id="35608"/>
    <lineage>
        <taxon>Eukaryota</taxon>
        <taxon>Viridiplantae</taxon>
        <taxon>Streptophyta</taxon>
        <taxon>Embryophyta</taxon>
        <taxon>Tracheophyta</taxon>
        <taxon>Spermatophyta</taxon>
        <taxon>Magnoliopsida</taxon>
        <taxon>eudicotyledons</taxon>
        <taxon>Gunneridae</taxon>
        <taxon>Pentapetalae</taxon>
        <taxon>asterids</taxon>
        <taxon>campanulids</taxon>
        <taxon>Asterales</taxon>
        <taxon>Asteraceae</taxon>
        <taxon>Asteroideae</taxon>
        <taxon>Anthemideae</taxon>
        <taxon>Artemisiinae</taxon>
        <taxon>Artemisia</taxon>
    </lineage>
</organism>
<dbReference type="InterPro" id="IPR036955">
    <property type="entry name" value="AP2/ERF_dom_sf"/>
</dbReference>
<evidence type="ECO:0000313" key="10">
    <source>
        <dbReference type="Proteomes" id="UP000245207"/>
    </source>
</evidence>
<dbReference type="Proteomes" id="UP000245207">
    <property type="component" value="Unassembled WGS sequence"/>
</dbReference>
<evidence type="ECO:0000313" key="9">
    <source>
        <dbReference type="EMBL" id="PWA86923.1"/>
    </source>
</evidence>
<evidence type="ECO:0000256" key="1">
    <source>
        <dbReference type="ARBA" id="ARBA00004123"/>
    </source>
</evidence>
<dbReference type="SMART" id="SM00380">
    <property type="entry name" value="AP2"/>
    <property type="match status" value="1"/>
</dbReference>
<accession>A0A2U1PMD9</accession>
<evidence type="ECO:0000256" key="5">
    <source>
        <dbReference type="ARBA" id="ARBA00023163"/>
    </source>
</evidence>
<evidence type="ECO:0000256" key="4">
    <source>
        <dbReference type="ARBA" id="ARBA00023125"/>
    </source>
</evidence>
<dbReference type="Pfam" id="PF00847">
    <property type="entry name" value="AP2"/>
    <property type="match status" value="1"/>
</dbReference>
<sequence length="399" mass="43858">MAFQTFSSGQNDPISVTDWVNMEEPHLPENLIQDVHDILQSFPTGNITEDTILTTNGGSLSPENDSEDAVQQTQVAPESTAKGKKKKASARGKNAPVVDWTRYKGIRRRPWGKYAAEVTNPKKKRSRVWLGTFDTPEEAALAYDKAAFELYGSKAKLNFPLSIRVEDQVTNVAAKVAKSLELPKHVPSTSTSSSTSARTRNRKRQKKIEVDPMVEPPSTTTSGSLEDVGSECDSLWNFDSDTLILENFMSTGVGEPGIDAAVEVVDLNLNWEIDTNTLTFEHLLDEGVADPASAASMDVAEDLSWDVLLDNIVEPPMTTGEQLEEVGSTSDSPLEIDIDTSIFENMFGEDMVEEPSIAASIMAPESGGDHQWLWNCQMDMVKPPSYSYATTSITEEVVW</sequence>
<protein>
    <submittedName>
        <fullName evidence="9">DNA-binding domain-containing protein</fullName>
    </submittedName>
</protein>
<dbReference type="InterPro" id="IPR016177">
    <property type="entry name" value="DNA-bd_dom_sf"/>
</dbReference>
<feature type="domain" description="AP2/ERF" evidence="8">
    <location>
        <begin position="102"/>
        <end position="160"/>
    </location>
</feature>
<dbReference type="AlphaFoldDB" id="A0A2U1PMD9"/>
<feature type="region of interest" description="Disordered" evidence="7">
    <location>
        <begin position="49"/>
        <end position="93"/>
    </location>
</feature>
<keyword evidence="6" id="KW-0539">Nucleus</keyword>
<keyword evidence="5" id="KW-0804">Transcription</keyword>
<keyword evidence="2" id="KW-0611">Plant defense</keyword>
<dbReference type="OrthoDB" id="1713554at2759"/>
<dbReference type="GO" id="GO:0009873">
    <property type="term" value="P:ethylene-activated signaling pathway"/>
    <property type="evidence" value="ECO:0007669"/>
    <property type="project" value="InterPro"/>
</dbReference>
<dbReference type="CDD" id="cd00018">
    <property type="entry name" value="AP2"/>
    <property type="match status" value="1"/>
</dbReference>
<dbReference type="STRING" id="35608.A0A2U1PMD9"/>
<keyword evidence="4 9" id="KW-0238">DNA-binding</keyword>
<dbReference type="PRINTS" id="PR00367">
    <property type="entry name" value="ETHRSPELEMNT"/>
</dbReference>
<keyword evidence="3" id="KW-0805">Transcription regulation</keyword>
<dbReference type="InterPro" id="IPR044808">
    <property type="entry name" value="ERF_plant"/>
</dbReference>
<proteinExistence type="predicted"/>
<comment type="caution">
    <text evidence="9">The sequence shown here is derived from an EMBL/GenBank/DDBJ whole genome shotgun (WGS) entry which is preliminary data.</text>
</comment>
<dbReference type="GO" id="GO:0006952">
    <property type="term" value="P:defense response"/>
    <property type="evidence" value="ECO:0007669"/>
    <property type="project" value="UniProtKB-KW"/>
</dbReference>
<dbReference type="SUPFAM" id="SSF54171">
    <property type="entry name" value="DNA-binding domain"/>
    <property type="match status" value="1"/>
</dbReference>
<dbReference type="GO" id="GO:0005634">
    <property type="term" value="C:nucleus"/>
    <property type="evidence" value="ECO:0007669"/>
    <property type="project" value="UniProtKB-SubCell"/>
</dbReference>
<evidence type="ECO:0000256" key="7">
    <source>
        <dbReference type="SAM" id="MobiDB-lite"/>
    </source>
</evidence>
<gene>
    <name evidence="9" type="ORF">CTI12_AA136440</name>
</gene>
<evidence type="ECO:0000256" key="6">
    <source>
        <dbReference type="ARBA" id="ARBA00023242"/>
    </source>
</evidence>
<dbReference type="GO" id="GO:0003677">
    <property type="term" value="F:DNA binding"/>
    <property type="evidence" value="ECO:0007669"/>
    <property type="project" value="UniProtKB-KW"/>
</dbReference>
<keyword evidence="10" id="KW-1185">Reference proteome</keyword>
<dbReference type="GO" id="GO:0003700">
    <property type="term" value="F:DNA-binding transcription factor activity"/>
    <property type="evidence" value="ECO:0007669"/>
    <property type="project" value="InterPro"/>
</dbReference>
<dbReference type="PANTHER" id="PTHR31190:SF250">
    <property type="entry name" value="TRANSCRIPTION FACTOR AP2-EREBP FAMILY"/>
    <property type="match status" value="1"/>
</dbReference>
<dbReference type="Gene3D" id="3.30.730.10">
    <property type="entry name" value="AP2/ERF domain"/>
    <property type="match status" value="1"/>
</dbReference>
<name>A0A2U1PMD9_ARTAN</name>
<dbReference type="FunFam" id="3.30.730.10:FF:000001">
    <property type="entry name" value="Ethylene-responsive transcription factor 2"/>
    <property type="match status" value="1"/>
</dbReference>
<feature type="compositionally biased region" description="Polar residues" evidence="7">
    <location>
        <begin position="49"/>
        <end position="77"/>
    </location>
</feature>
<dbReference type="InterPro" id="IPR001471">
    <property type="entry name" value="AP2/ERF_dom"/>
</dbReference>
<evidence type="ECO:0000259" key="8">
    <source>
        <dbReference type="PROSITE" id="PS51032"/>
    </source>
</evidence>
<evidence type="ECO:0000256" key="3">
    <source>
        <dbReference type="ARBA" id="ARBA00023015"/>
    </source>
</evidence>
<reference evidence="9 10" key="1">
    <citation type="journal article" date="2018" name="Mol. Plant">
        <title>The genome of Artemisia annua provides insight into the evolution of Asteraceae family and artemisinin biosynthesis.</title>
        <authorList>
            <person name="Shen Q."/>
            <person name="Zhang L."/>
            <person name="Liao Z."/>
            <person name="Wang S."/>
            <person name="Yan T."/>
            <person name="Shi P."/>
            <person name="Liu M."/>
            <person name="Fu X."/>
            <person name="Pan Q."/>
            <person name="Wang Y."/>
            <person name="Lv Z."/>
            <person name="Lu X."/>
            <person name="Zhang F."/>
            <person name="Jiang W."/>
            <person name="Ma Y."/>
            <person name="Chen M."/>
            <person name="Hao X."/>
            <person name="Li L."/>
            <person name="Tang Y."/>
            <person name="Lv G."/>
            <person name="Zhou Y."/>
            <person name="Sun X."/>
            <person name="Brodelius P.E."/>
            <person name="Rose J.K.C."/>
            <person name="Tang K."/>
        </authorList>
    </citation>
    <scope>NUCLEOTIDE SEQUENCE [LARGE SCALE GENOMIC DNA]</scope>
    <source>
        <strain evidence="10">cv. Huhao1</strain>
        <tissue evidence="9">Leaf</tissue>
    </source>
</reference>
<feature type="region of interest" description="Disordered" evidence="7">
    <location>
        <begin position="183"/>
        <end position="228"/>
    </location>
</feature>